<feature type="transmembrane region" description="Helical" evidence="9">
    <location>
        <begin position="143"/>
        <end position="164"/>
    </location>
</feature>
<feature type="transmembrane region" description="Helical" evidence="9">
    <location>
        <begin position="63"/>
        <end position="80"/>
    </location>
</feature>
<feature type="transmembrane region" description="Helical" evidence="9">
    <location>
        <begin position="101"/>
        <end position="123"/>
    </location>
</feature>
<dbReference type="GO" id="GO:0015740">
    <property type="term" value="P:C4-dicarboxylate transport"/>
    <property type="evidence" value="ECO:0007669"/>
    <property type="project" value="TreeGrafter"/>
</dbReference>
<accession>A0A1G9I4L6</accession>
<proteinExistence type="inferred from homology"/>
<reference evidence="11 12" key="1">
    <citation type="submission" date="2016-10" db="EMBL/GenBank/DDBJ databases">
        <authorList>
            <person name="de Groot N.N."/>
        </authorList>
    </citation>
    <scope>NUCLEOTIDE SEQUENCE [LARGE SCALE GENOMIC DNA]</scope>
    <source>
        <strain evidence="11 12">CGMCC 1.9159</strain>
    </source>
</reference>
<evidence type="ECO:0000256" key="1">
    <source>
        <dbReference type="ARBA" id="ARBA00004429"/>
    </source>
</evidence>
<dbReference type="InterPro" id="IPR055348">
    <property type="entry name" value="DctQ"/>
</dbReference>
<comment type="subcellular location">
    <subcellularLocation>
        <location evidence="1">Cell inner membrane</location>
        <topology evidence="1">Multi-pass membrane protein</topology>
    </subcellularLocation>
</comment>
<dbReference type="STRING" id="686624.SAMN04488242_0725"/>
<evidence type="ECO:0000256" key="5">
    <source>
        <dbReference type="ARBA" id="ARBA00022692"/>
    </source>
</evidence>
<dbReference type="GO" id="GO:0022857">
    <property type="term" value="F:transmembrane transporter activity"/>
    <property type="evidence" value="ECO:0007669"/>
    <property type="project" value="TreeGrafter"/>
</dbReference>
<dbReference type="EMBL" id="FNGP01000001">
    <property type="protein sequence ID" value="SDL20169.1"/>
    <property type="molecule type" value="Genomic_DNA"/>
</dbReference>
<evidence type="ECO:0000256" key="4">
    <source>
        <dbReference type="ARBA" id="ARBA00022519"/>
    </source>
</evidence>
<organism evidence="11 12">
    <name type="scientific">Tessaracoccus oleiagri</name>
    <dbReference type="NCBI Taxonomy" id="686624"/>
    <lineage>
        <taxon>Bacteria</taxon>
        <taxon>Bacillati</taxon>
        <taxon>Actinomycetota</taxon>
        <taxon>Actinomycetes</taxon>
        <taxon>Propionibacteriales</taxon>
        <taxon>Propionibacteriaceae</taxon>
        <taxon>Tessaracoccus</taxon>
    </lineage>
</organism>
<keyword evidence="3" id="KW-1003">Cell membrane</keyword>
<dbReference type="GO" id="GO:0005886">
    <property type="term" value="C:plasma membrane"/>
    <property type="evidence" value="ECO:0007669"/>
    <property type="project" value="UniProtKB-SubCell"/>
</dbReference>
<keyword evidence="7 9" id="KW-0472">Membrane</keyword>
<evidence type="ECO:0000256" key="3">
    <source>
        <dbReference type="ARBA" id="ARBA00022475"/>
    </source>
</evidence>
<dbReference type="OrthoDB" id="2085311at2"/>
<dbReference type="InterPro" id="IPR007387">
    <property type="entry name" value="TRAP_DctQ"/>
</dbReference>
<gene>
    <name evidence="11" type="ORF">SAMN04488242_0725</name>
</gene>
<dbReference type="PANTHER" id="PTHR35011">
    <property type="entry name" value="2,3-DIKETO-L-GULONATE TRAP TRANSPORTER SMALL PERMEASE PROTEIN YIAM"/>
    <property type="match status" value="1"/>
</dbReference>
<feature type="transmembrane region" description="Helical" evidence="9">
    <location>
        <begin position="23"/>
        <end position="43"/>
    </location>
</feature>
<keyword evidence="12" id="KW-1185">Reference proteome</keyword>
<evidence type="ECO:0000256" key="9">
    <source>
        <dbReference type="SAM" id="Phobius"/>
    </source>
</evidence>
<keyword evidence="6 9" id="KW-1133">Transmembrane helix</keyword>
<evidence type="ECO:0000259" key="10">
    <source>
        <dbReference type="Pfam" id="PF04290"/>
    </source>
</evidence>
<keyword evidence="4" id="KW-0997">Cell inner membrane</keyword>
<evidence type="ECO:0000256" key="7">
    <source>
        <dbReference type="ARBA" id="ARBA00023136"/>
    </source>
</evidence>
<evidence type="ECO:0000256" key="6">
    <source>
        <dbReference type="ARBA" id="ARBA00022989"/>
    </source>
</evidence>
<keyword evidence="5 9" id="KW-0812">Transmembrane</keyword>
<feature type="domain" description="Tripartite ATP-independent periplasmic transporters DctQ component" evidence="10">
    <location>
        <begin position="40"/>
        <end position="167"/>
    </location>
</feature>
<sequence length="197" mass="21378">MGDQPVINTSSGPLRVVNWVLDALYKVMMATAVLGLVLVVSVVSWQVFSRYVTNASASWAPEVAQLAFVWTALFAIAIGVRQRRHMVMDAFTSVKNRGVNVVLNTVAAAAIVAVSAILAWYGFDSLSVSYRRVFPALGIATGWMHLAVPVSFGACVVFGIEGWVRTVFGRETKDGLLERMEAVSGLDLTDPKNEEAR</sequence>
<evidence type="ECO:0000256" key="8">
    <source>
        <dbReference type="ARBA" id="ARBA00038436"/>
    </source>
</evidence>
<dbReference type="Proteomes" id="UP000199475">
    <property type="component" value="Unassembled WGS sequence"/>
</dbReference>
<dbReference type="Pfam" id="PF04290">
    <property type="entry name" value="DctQ"/>
    <property type="match status" value="1"/>
</dbReference>
<evidence type="ECO:0000313" key="11">
    <source>
        <dbReference type="EMBL" id="SDL20169.1"/>
    </source>
</evidence>
<dbReference type="PANTHER" id="PTHR35011:SF11">
    <property type="entry name" value="TRAP TRANSPORTER SMALL PERMEASE PROTEIN"/>
    <property type="match status" value="1"/>
</dbReference>
<dbReference type="AlphaFoldDB" id="A0A1G9I4L6"/>
<comment type="similarity">
    <text evidence="8">Belongs to the TRAP transporter small permease family.</text>
</comment>
<protein>
    <submittedName>
        <fullName evidence="11">TRAP-type C4-dicarboxylate transport system, small permease component</fullName>
    </submittedName>
</protein>
<name>A0A1G9I4L6_9ACTN</name>
<keyword evidence="2" id="KW-0813">Transport</keyword>
<evidence type="ECO:0000313" key="12">
    <source>
        <dbReference type="Proteomes" id="UP000199475"/>
    </source>
</evidence>
<evidence type="ECO:0000256" key="2">
    <source>
        <dbReference type="ARBA" id="ARBA00022448"/>
    </source>
</evidence>